<dbReference type="EMBL" id="BMNG01000003">
    <property type="protein sequence ID" value="GGO39098.1"/>
    <property type="molecule type" value="Genomic_DNA"/>
</dbReference>
<sequence>MTVRAVVAPVAVPVVAPVAAPVLTAVVTATPEARGVERVRVVLRRLGTEYVDEHVRVEVPIAGADAGAGAGDWARLGDVLHAESAVPWHAVRLGARYPGALVVAAHHGGVCRVRMGPRGAALVLRTALPAWGARGARPGVPWPVWASLAHAFLVAGLPPRGLAGARVVCGVGVRLGW</sequence>
<dbReference type="Proteomes" id="UP000656881">
    <property type="component" value="Unassembled WGS sequence"/>
</dbReference>
<feature type="chain" id="PRO_5046810205" description="Secreted protein" evidence="1">
    <location>
        <begin position="20"/>
        <end position="177"/>
    </location>
</feature>
<accession>A0ABQ2LL39</accession>
<reference evidence="3" key="1">
    <citation type="journal article" date="2019" name="Int. J. Syst. Evol. Microbiol.">
        <title>The Global Catalogue of Microorganisms (GCM) 10K type strain sequencing project: providing services to taxonomists for standard genome sequencing and annotation.</title>
        <authorList>
            <consortium name="The Broad Institute Genomics Platform"/>
            <consortium name="The Broad Institute Genome Sequencing Center for Infectious Disease"/>
            <person name="Wu L."/>
            <person name="Ma J."/>
        </authorList>
    </citation>
    <scope>NUCLEOTIDE SEQUENCE [LARGE SCALE GENOMIC DNA]</scope>
    <source>
        <strain evidence="3">CGMCC 4.7349</strain>
    </source>
</reference>
<proteinExistence type="predicted"/>
<keyword evidence="1" id="KW-0732">Signal</keyword>
<feature type="signal peptide" evidence="1">
    <location>
        <begin position="1"/>
        <end position="19"/>
    </location>
</feature>
<evidence type="ECO:0000313" key="2">
    <source>
        <dbReference type="EMBL" id="GGO39098.1"/>
    </source>
</evidence>
<evidence type="ECO:0000313" key="3">
    <source>
        <dbReference type="Proteomes" id="UP000656881"/>
    </source>
</evidence>
<keyword evidence="3" id="KW-1185">Reference proteome</keyword>
<name>A0ABQ2LL39_9ACTN</name>
<evidence type="ECO:0000256" key="1">
    <source>
        <dbReference type="SAM" id="SignalP"/>
    </source>
</evidence>
<evidence type="ECO:0008006" key="4">
    <source>
        <dbReference type="Google" id="ProtNLM"/>
    </source>
</evidence>
<comment type="caution">
    <text evidence="2">The sequence shown here is derived from an EMBL/GenBank/DDBJ whole genome shotgun (WGS) entry which is preliminary data.</text>
</comment>
<protein>
    <recommendedName>
        <fullName evidence="4">Secreted protein</fullName>
    </recommendedName>
</protein>
<organism evidence="2 3">
    <name type="scientific">Streptomyces lasiicapitis</name>
    <dbReference type="NCBI Taxonomy" id="1923961"/>
    <lineage>
        <taxon>Bacteria</taxon>
        <taxon>Bacillati</taxon>
        <taxon>Actinomycetota</taxon>
        <taxon>Actinomycetes</taxon>
        <taxon>Kitasatosporales</taxon>
        <taxon>Streptomycetaceae</taxon>
        <taxon>Streptomyces</taxon>
    </lineage>
</organism>
<dbReference type="RefSeq" id="WP_189173306.1">
    <property type="nucleotide sequence ID" value="NZ_BMNG01000003.1"/>
</dbReference>
<gene>
    <name evidence="2" type="ORF">GCM10012286_15080</name>
</gene>